<dbReference type="AlphaFoldDB" id="A0A9D7SKG1"/>
<feature type="transmembrane region" description="Helical" evidence="1">
    <location>
        <begin position="49"/>
        <end position="71"/>
    </location>
</feature>
<reference evidence="3" key="1">
    <citation type="submission" date="2020-10" db="EMBL/GenBank/DDBJ databases">
        <title>Connecting structure to function with the recovery of over 1000 high-quality activated sludge metagenome-assembled genomes encoding full-length rRNA genes using long-read sequencing.</title>
        <authorList>
            <person name="Singleton C.M."/>
            <person name="Petriglieri F."/>
            <person name="Kristensen J.M."/>
            <person name="Kirkegaard R.H."/>
            <person name="Michaelsen T.Y."/>
            <person name="Andersen M.H."/>
            <person name="Karst S.M."/>
            <person name="Dueholm M.S."/>
            <person name="Nielsen P.H."/>
            <person name="Albertsen M."/>
        </authorList>
    </citation>
    <scope>NUCLEOTIDE SEQUENCE</scope>
    <source>
        <strain evidence="3">Skiv_18-Q3-R9-52_MAXAC.067</strain>
    </source>
</reference>
<feature type="transmembrane region" description="Helical" evidence="1">
    <location>
        <begin position="21"/>
        <end position="43"/>
    </location>
</feature>
<protein>
    <submittedName>
        <fullName evidence="3">Sensor domain-containing protein</fullName>
    </submittedName>
</protein>
<evidence type="ECO:0000259" key="2">
    <source>
        <dbReference type="Pfam" id="PF13796"/>
    </source>
</evidence>
<accession>A0A9D7SKG1</accession>
<dbReference type="EMBL" id="JADKIO010000013">
    <property type="protein sequence ID" value="MBK9798102.1"/>
    <property type="molecule type" value="Genomic_DNA"/>
</dbReference>
<feature type="transmembrane region" description="Helical" evidence="1">
    <location>
        <begin position="176"/>
        <end position="198"/>
    </location>
</feature>
<keyword evidence="1" id="KW-0472">Membrane</keyword>
<name>A0A9D7SKG1_9BACT</name>
<feature type="transmembrane region" description="Helical" evidence="1">
    <location>
        <begin position="117"/>
        <end position="147"/>
    </location>
</feature>
<evidence type="ECO:0000313" key="3">
    <source>
        <dbReference type="EMBL" id="MBK9798102.1"/>
    </source>
</evidence>
<comment type="caution">
    <text evidence="3">The sequence shown here is derived from an EMBL/GenBank/DDBJ whole genome shotgun (WGS) entry which is preliminary data.</text>
</comment>
<gene>
    <name evidence="3" type="ORF">IPP58_16785</name>
</gene>
<feature type="domain" description="Putative sensor" evidence="2">
    <location>
        <begin position="26"/>
        <end position="210"/>
    </location>
</feature>
<dbReference type="Pfam" id="PF13796">
    <property type="entry name" value="Sensor"/>
    <property type="match status" value="1"/>
</dbReference>
<dbReference type="Proteomes" id="UP000886657">
    <property type="component" value="Unassembled WGS sequence"/>
</dbReference>
<keyword evidence="1" id="KW-1133">Transmembrane helix</keyword>
<dbReference type="InterPro" id="IPR025828">
    <property type="entry name" value="Put_sensor_dom"/>
</dbReference>
<organism evidence="3 4">
    <name type="scientific">Candidatus Geothrix skivensis</name>
    <dbReference type="NCBI Taxonomy" id="2954439"/>
    <lineage>
        <taxon>Bacteria</taxon>
        <taxon>Pseudomonadati</taxon>
        <taxon>Acidobacteriota</taxon>
        <taxon>Holophagae</taxon>
        <taxon>Holophagales</taxon>
        <taxon>Holophagaceae</taxon>
        <taxon>Geothrix</taxon>
    </lineage>
</organism>
<sequence>MSLLAQPHPGFFEVLASRRAYTTLLYLLLSMATGILAFTYAVTGLALSLGLAILIIGLPVALLFLLGARLLSVAEAHLLRILVDEEDGEGPALLPRGEGLVDRLRALLGERRTWTSLLYLLLLMPLGIAYFTTLVSLLAASFGLLAVPVARLLHTTGTFSLDLSYGGWALAHPNSAALLCGLAGLVLLPLTFHLAMLLGRFQIWLAGHLLVKA</sequence>
<evidence type="ECO:0000313" key="4">
    <source>
        <dbReference type="Proteomes" id="UP000886657"/>
    </source>
</evidence>
<evidence type="ECO:0000256" key="1">
    <source>
        <dbReference type="SAM" id="Phobius"/>
    </source>
</evidence>
<proteinExistence type="predicted"/>
<keyword evidence="1" id="KW-0812">Transmembrane</keyword>